<gene>
    <name evidence="1" type="ORF">PN09_133</name>
</gene>
<dbReference type="Proteomes" id="UP000605974">
    <property type="component" value="Segment"/>
</dbReference>
<dbReference type="EMBL" id="MW175491">
    <property type="protein sequence ID" value="QPB10554.1"/>
    <property type="molecule type" value="Genomic_DNA"/>
</dbReference>
<sequence length="52" mass="6064">MNKYVARLKKRDKDGRLLRKLGRHKNLTDAYNFALEKFGKDAVSSVKLVENK</sequence>
<organism evidence="1 2">
    <name type="scientific">Pseudomonas phage PN09</name>
    <dbReference type="NCBI Taxonomy" id="2782564"/>
    <lineage>
        <taxon>Viruses</taxon>
        <taxon>Duplodnaviria</taxon>
        <taxon>Heunggongvirae</taxon>
        <taxon>Uroviricota</taxon>
        <taxon>Caudoviricetes</taxon>
        <taxon>Vandenendeviridae</taxon>
        <taxon>Gorskivirinae</taxon>
        <taxon>Otagovirus</taxon>
        <taxon>Otagovirus PN09</taxon>
    </lineage>
</organism>
<protein>
    <submittedName>
        <fullName evidence="1">Uncharacterized protein</fullName>
    </submittedName>
</protein>
<accession>A0A7S7YC08</accession>
<evidence type="ECO:0000313" key="1">
    <source>
        <dbReference type="EMBL" id="QPB10554.1"/>
    </source>
</evidence>
<evidence type="ECO:0000313" key="2">
    <source>
        <dbReference type="Proteomes" id="UP000605974"/>
    </source>
</evidence>
<reference evidence="1" key="1">
    <citation type="submission" date="2020-10" db="EMBL/GenBank/DDBJ databases">
        <authorList>
            <person name="Ni P."/>
        </authorList>
    </citation>
    <scope>NUCLEOTIDE SEQUENCE</scope>
</reference>
<keyword evidence="2" id="KW-1185">Reference proteome</keyword>
<name>A0A7S7YC08_9CAUD</name>
<proteinExistence type="predicted"/>